<feature type="transmembrane region" description="Helical" evidence="7">
    <location>
        <begin position="306"/>
        <end position="337"/>
    </location>
</feature>
<dbReference type="RefSeq" id="WP_137248122.1">
    <property type="nucleotide sequence ID" value="NZ_SZQA01000015.1"/>
</dbReference>
<organism evidence="9 10">
    <name type="scientific">Herbidospora galbida</name>
    <dbReference type="NCBI Taxonomy" id="2575442"/>
    <lineage>
        <taxon>Bacteria</taxon>
        <taxon>Bacillati</taxon>
        <taxon>Actinomycetota</taxon>
        <taxon>Actinomycetes</taxon>
        <taxon>Streptosporangiales</taxon>
        <taxon>Streptosporangiaceae</taxon>
        <taxon>Herbidospora</taxon>
    </lineage>
</organism>
<evidence type="ECO:0000256" key="2">
    <source>
        <dbReference type="ARBA" id="ARBA00022475"/>
    </source>
</evidence>
<dbReference type="EMBL" id="SZQA01000015">
    <property type="protein sequence ID" value="TKK87605.1"/>
    <property type="molecule type" value="Genomic_DNA"/>
</dbReference>
<proteinExistence type="inferred from homology"/>
<keyword evidence="4 7" id="KW-1133">Transmembrane helix</keyword>
<dbReference type="InterPro" id="IPR003838">
    <property type="entry name" value="ABC3_permease_C"/>
</dbReference>
<feature type="domain" description="ABC3 transporter permease C-terminal" evidence="8">
    <location>
        <begin position="714"/>
        <end position="823"/>
    </location>
</feature>
<dbReference type="PANTHER" id="PTHR30572">
    <property type="entry name" value="MEMBRANE COMPONENT OF TRANSPORTER-RELATED"/>
    <property type="match status" value="1"/>
</dbReference>
<evidence type="ECO:0000259" key="8">
    <source>
        <dbReference type="Pfam" id="PF02687"/>
    </source>
</evidence>
<feature type="transmembrane region" description="Helical" evidence="7">
    <location>
        <begin position="400"/>
        <end position="422"/>
    </location>
</feature>
<feature type="transmembrane region" description="Helical" evidence="7">
    <location>
        <begin position="797"/>
        <end position="821"/>
    </location>
</feature>
<feature type="transmembrane region" description="Helical" evidence="7">
    <location>
        <begin position="428"/>
        <end position="457"/>
    </location>
</feature>
<dbReference type="Proteomes" id="UP000308705">
    <property type="component" value="Unassembled WGS sequence"/>
</dbReference>
<evidence type="ECO:0000313" key="10">
    <source>
        <dbReference type="Proteomes" id="UP000308705"/>
    </source>
</evidence>
<comment type="similarity">
    <text evidence="6">Belongs to the ABC-4 integral membrane protein family.</text>
</comment>
<comment type="subcellular location">
    <subcellularLocation>
        <location evidence="1">Cell membrane</location>
        <topology evidence="1">Multi-pass membrane protein</topology>
    </subcellularLocation>
</comment>
<feature type="transmembrane region" description="Helical" evidence="7">
    <location>
        <begin position="707"/>
        <end position="731"/>
    </location>
</feature>
<dbReference type="Pfam" id="PF02687">
    <property type="entry name" value="FtsX"/>
    <property type="match status" value="1"/>
</dbReference>
<keyword evidence="10" id="KW-1185">Reference proteome</keyword>
<keyword evidence="5 7" id="KW-0472">Membrane</keyword>
<accession>A0A4U3MEF2</accession>
<dbReference type="OrthoDB" id="3405625at2"/>
<feature type="transmembrane region" description="Helical" evidence="7">
    <location>
        <begin position="357"/>
        <end position="379"/>
    </location>
</feature>
<feature type="transmembrane region" description="Helical" evidence="7">
    <location>
        <begin position="261"/>
        <end position="286"/>
    </location>
</feature>
<keyword evidence="3 7" id="KW-0812">Transmembrane</keyword>
<dbReference type="GO" id="GO:0022857">
    <property type="term" value="F:transmembrane transporter activity"/>
    <property type="evidence" value="ECO:0007669"/>
    <property type="project" value="TreeGrafter"/>
</dbReference>
<evidence type="ECO:0000256" key="4">
    <source>
        <dbReference type="ARBA" id="ARBA00022989"/>
    </source>
</evidence>
<evidence type="ECO:0000256" key="1">
    <source>
        <dbReference type="ARBA" id="ARBA00004651"/>
    </source>
</evidence>
<sequence length="833" mass="87085">MSALVAALRISRRSAWRARGRSALIVLMIGLPVLLITGLLVLYATGTVNLNEGIGSRIGAADAGLVQLPPGATIEQSLNDISWTTDGGDERPPAQAAEIIAVLGPGTRVIPFGTGTIRLPSGPVTALEVDLNEPLTKGLLTLDEGRLPKAGEVVVTPALGLRPGDLLRPADAPPLKVTGIVDHPHQPTIRQVAGPDLPLAQPARVDLSLDAGPGWLAAAPRPVTWNDVAALNKLGLSVVARDLLPDQTGRPAGLWDTPLPIGIAAIVIMVVLVPVLLAGPAFAVGLRRRRRELADIAAQGGSAAHLRLIVLADGLVLGGFATLTATGLGIGAGLGLAPVIARLGGQIGPPEIPWREVLYVAAIGLFTGLVAALVPALQAGRQHTTTVLAGRAPATPRRPWPLAWSLIGVALVLGGVAASVAARRQQELVWPFVSSLPVLFGLVALTPFLVWFCGRIASRLRLPLRIAVRDAVRNRSRTVSAVAAVIAVTAAAVEVGIAVESQRQDYQDSFTSARPVGMLAIWGGTMRDSTWTKLRAEAGRLLPGVPLALGYHLHDAEGRRHAMRYTTRWNGARVPRTAAVGDRDLLRLLQGRDDPAAAAALASGKAVVFDASNVRDGKITLRASVANHPDRRIEVPAVVATPADEFQGGTLLPLSFAEREGFTATPRQLYAIHDLPRDSTLWSDLTKVIPRVSIATETGPQNPSGAVWLWIWLGAAVLLVVGGTLAATRLAAADMRPDRATMLAIGAPPWTLRWAVAGQALFIAGLGAVVGLAAGTVTGVALSRPMTSQGTGDPATIAFPWMFLAALVVGLPLLASAMALITRARAPLTRRLS</sequence>
<dbReference type="InterPro" id="IPR050250">
    <property type="entry name" value="Macrolide_Exporter_MacB"/>
</dbReference>
<evidence type="ECO:0000256" key="7">
    <source>
        <dbReference type="SAM" id="Phobius"/>
    </source>
</evidence>
<protein>
    <submittedName>
        <fullName evidence="9">FtsX-like permease family protein</fullName>
    </submittedName>
</protein>
<feature type="transmembrane region" description="Helical" evidence="7">
    <location>
        <begin position="752"/>
        <end position="777"/>
    </location>
</feature>
<name>A0A4U3MEF2_9ACTN</name>
<feature type="transmembrane region" description="Helical" evidence="7">
    <location>
        <begin position="21"/>
        <end position="44"/>
    </location>
</feature>
<evidence type="ECO:0000256" key="3">
    <source>
        <dbReference type="ARBA" id="ARBA00022692"/>
    </source>
</evidence>
<evidence type="ECO:0000256" key="6">
    <source>
        <dbReference type="ARBA" id="ARBA00038076"/>
    </source>
</evidence>
<dbReference type="GO" id="GO:0005886">
    <property type="term" value="C:plasma membrane"/>
    <property type="evidence" value="ECO:0007669"/>
    <property type="project" value="UniProtKB-SubCell"/>
</dbReference>
<gene>
    <name evidence="9" type="ORF">FDA94_17440</name>
</gene>
<dbReference type="PANTHER" id="PTHR30572:SF4">
    <property type="entry name" value="ABC TRANSPORTER PERMEASE YTRF"/>
    <property type="match status" value="1"/>
</dbReference>
<feature type="transmembrane region" description="Helical" evidence="7">
    <location>
        <begin position="478"/>
        <end position="499"/>
    </location>
</feature>
<reference evidence="9 10" key="1">
    <citation type="submission" date="2019-04" db="EMBL/GenBank/DDBJ databases">
        <title>Herbidospora sp. NEAU-GS14.nov., a novel actinomycete isolated from soil.</title>
        <authorList>
            <person name="Han L."/>
        </authorList>
    </citation>
    <scope>NUCLEOTIDE SEQUENCE [LARGE SCALE GENOMIC DNA]</scope>
    <source>
        <strain evidence="9 10">NEAU-GS14</strain>
    </source>
</reference>
<comment type="caution">
    <text evidence="9">The sequence shown here is derived from an EMBL/GenBank/DDBJ whole genome shotgun (WGS) entry which is preliminary data.</text>
</comment>
<evidence type="ECO:0000256" key="5">
    <source>
        <dbReference type="ARBA" id="ARBA00023136"/>
    </source>
</evidence>
<keyword evidence="2" id="KW-1003">Cell membrane</keyword>
<evidence type="ECO:0000313" key="9">
    <source>
        <dbReference type="EMBL" id="TKK87605.1"/>
    </source>
</evidence>
<dbReference type="AlphaFoldDB" id="A0A4U3MEF2"/>